<dbReference type="eggNOG" id="ENOG5030N4Q">
    <property type="taxonomic scope" value="Bacteria"/>
</dbReference>
<dbReference type="AlphaFoldDB" id="A0A143BJB4"/>
<accession>A0A143BJB4</accession>
<evidence type="ECO:0000313" key="2">
    <source>
        <dbReference type="Proteomes" id="UP000076404"/>
    </source>
</evidence>
<reference evidence="1 2" key="1">
    <citation type="journal article" date="2014" name="Proc. Natl. Acad. Sci. U.S.A.">
        <title>Functional type 2 photosynthetic reaction centers found in the rare bacterial phylum Gemmatimonadetes.</title>
        <authorList>
            <person name="Zeng Y."/>
            <person name="Feng F."/>
            <person name="Medova H."/>
            <person name="Dean J."/>
            <person name="Koblizek M."/>
        </authorList>
    </citation>
    <scope>NUCLEOTIDE SEQUENCE [LARGE SCALE GENOMIC DNA]</scope>
    <source>
        <strain evidence="1 2">AP64</strain>
    </source>
</reference>
<reference evidence="1 2" key="2">
    <citation type="journal article" date="2016" name="Environ. Microbiol. Rep.">
        <title>Metagenomic evidence for the presence of phototrophic Gemmatimonadetes bacteria in diverse environments.</title>
        <authorList>
            <person name="Zeng Y."/>
            <person name="Baumbach J."/>
            <person name="Barbosa E.G."/>
            <person name="Azevedo V."/>
            <person name="Zhang C."/>
            <person name="Koblizek M."/>
        </authorList>
    </citation>
    <scope>NUCLEOTIDE SEQUENCE [LARGE SCALE GENOMIC DNA]</scope>
    <source>
        <strain evidence="1 2">AP64</strain>
    </source>
</reference>
<dbReference type="EMBL" id="CP011454">
    <property type="protein sequence ID" value="AMW05108.1"/>
    <property type="molecule type" value="Genomic_DNA"/>
</dbReference>
<dbReference type="Proteomes" id="UP000076404">
    <property type="component" value="Chromosome"/>
</dbReference>
<keyword evidence="2" id="KW-1185">Reference proteome</keyword>
<proteinExistence type="predicted"/>
<gene>
    <name evidence="1" type="ORF">GEMMAAP_10315</name>
</gene>
<organism evidence="1 2">
    <name type="scientific">Gemmatimonas phototrophica</name>
    <dbReference type="NCBI Taxonomy" id="1379270"/>
    <lineage>
        <taxon>Bacteria</taxon>
        <taxon>Pseudomonadati</taxon>
        <taxon>Gemmatimonadota</taxon>
        <taxon>Gemmatimonadia</taxon>
        <taxon>Gemmatimonadales</taxon>
        <taxon>Gemmatimonadaceae</taxon>
        <taxon>Gemmatimonas</taxon>
    </lineage>
</organism>
<protein>
    <submittedName>
        <fullName evidence="1">Uncharacterized protein</fullName>
    </submittedName>
</protein>
<dbReference type="KEGG" id="gph:GEMMAAP_10315"/>
<sequence length="253" mass="26104">MAACALTGCSSITETEQNLQKYGAVNFLAKGTSATQASAATTVVFFESIGLQVPNSITQQSDQCIFAPVDTTVQSARGDRAAGTSIGITVAGATRQLPYSATDARYATPDNAPLLYTAGDVAQVSIPGEGTSFPAITGSIKLAEPLALGPLTIPAAGANLSVTWNGTNDPTAAIILQLRYANPATSPVANEQVYCALRDDGSVVIPGGLLTQFLASGPPKRSLTLVRWRTNLVGTNAANLHLTSSIDTTFVFP</sequence>
<name>A0A143BJB4_9BACT</name>
<evidence type="ECO:0000313" key="1">
    <source>
        <dbReference type="EMBL" id="AMW05108.1"/>
    </source>
</evidence>
<dbReference type="STRING" id="1379270.GEMMAAP_10315"/>